<accession>A0A6A3YJ21</accession>
<evidence type="ECO:0000313" key="1">
    <source>
        <dbReference type="EMBL" id="KAE9219683.1"/>
    </source>
</evidence>
<organism evidence="1 2">
    <name type="scientific">Phytophthora fragariae</name>
    <dbReference type="NCBI Taxonomy" id="53985"/>
    <lineage>
        <taxon>Eukaryota</taxon>
        <taxon>Sar</taxon>
        <taxon>Stramenopiles</taxon>
        <taxon>Oomycota</taxon>
        <taxon>Peronosporomycetes</taxon>
        <taxon>Peronosporales</taxon>
        <taxon>Peronosporaceae</taxon>
        <taxon>Phytophthora</taxon>
    </lineage>
</organism>
<keyword evidence="2" id="KW-1185">Reference proteome</keyword>
<protein>
    <submittedName>
        <fullName evidence="1">Uncharacterized protein</fullName>
    </submittedName>
</protein>
<dbReference type="AlphaFoldDB" id="A0A6A3YJ21"/>
<dbReference type="Proteomes" id="UP000433483">
    <property type="component" value="Unassembled WGS sequence"/>
</dbReference>
<evidence type="ECO:0000313" key="2">
    <source>
        <dbReference type="Proteomes" id="UP000433483"/>
    </source>
</evidence>
<dbReference type="EMBL" id="QXGB01000317">
    <property type="protein sequence ID" value="KAE9219683.1"/>
    <property type="molecule type" value="Genomic_DNA"/>
</dbReference>
<name>A0A6A3YJ21_9STRA</name>
<reference evidence="1 2" key="1">
    <citation type="submission" date="2018-08" db="EMBL/GenBank/DDBJ databases">
        <title>Genomic investigation of the strawberry pathogen Phytophthora fragariae indicates pathogenicity is determined by transcriptional variation in three key races.</title>
        <authorList>
            <person name="Adams T.M."/>
            <person name="Armitage A.D."/>
            <person name="Sobczyk M.K."/>
            <person name="Bates H.J."/>
            <person name="Dunwell J.M."/>
            <person name="Nellist C.F."/>
            <person name="Harrison R.J."/>
        </authorList>
    </citation>
    <scope>NUCLEOTIDE SEQUENCE [LARGE SCALE GENOMIC DNA]</scope>
    <source>
        <strain evidence="1 2">NOV-27</strain>
    </source>
</reference>
<gene>
    <name evidence="1" type="ORF">PF005_g7775</name>
</gene>
<sequence>MLVSTHELATASALLAPALTAAKLHESIGGSQRRPTVRRHPQGP</sequence>
<proteinExistence type="predicted"/>
<comment type="caution">
    <text evidence="1">The sequence shown here is derived from an EMBL/GenBank/DDBJ whole genome shotgun (WGS) entry which is preliminary data.</text>
</comment>